<dbReference type="SUPFAM" id="SSF56112">
    <property type="entry name" value="Protein kinase-like (PK-like)"/>
    <property type="match status" value="1"/>
</dbReference>
<dbReference type="Gene3D" id="1.10.510.10">
    <property type="entry name" value="Transferase(Phosphotransferase) domain 1"/>
    <property type="match status" value="1"/>
</dbReference>
<dbReference type="EMBL" id="JACASF010000019">
    <property type="protein sequence ID" value="KAF6415613.1"/>
    <property type="molecule type" value="Genomic_DNA"/>
</dbReference>
<proteinExistence type="predicted"/>
<sequence>MPSAHGRIKAMISDFGLCKKLAVGRHSFSRRSGVPGTEGWIAPEMLSEDCKENPDDALTAEQNWPGPSWWCLTCLSAPWISWELKVSLKEQWDWNSMFLVEMVTGHSIRRREVAGVPVDSC</sequence>
<organism evidence="1 2">
    <name type="scientific">Molossus molossus</name>
    <name type="common">Pallas' mastiff bat</name>
    <name type="synonym">Vespertilio molossus</name>
    <dbReference type="NCBI Taxonomy" id="27622"/>
    <lineage>
        <taxon>Eukaryota</taxon>
        <taxon>Metazoa</taxon>
        <taxon>Chordata</taxon>
        <taxon>Craniata</taxon>
        <taxon>Vertebrata</taxon>
        <taxon>Euteleostomi</taxon>
        <taxon>Mammalia</taxon>
        <taxon>Eutheria</taxon>
        <taxon>Laurasiatheria</taxon>
        <taxon>Chiroptera</taxon>
        <taxon>Yangochiroptera</taxon>
        <taxon>Molossidae</taxon>
        <taxon>Molossus</taxon>
    </lineage>
</organism>
<dbReference type="AlphaFoldDB" id="A0A7J8CXK4"/>
<accession>A0A7J8CXK4</accession>
<reference evidence="1 2" key="1">
    <citation type="journal article" date="2020" name="Nature">
        <title>Six reference-quality genomes reveal evolution of bat adaptations.</title>
        <authorList>
            <person name="Jebb D."/>
            <person name="Huang Z."/>
            <person name="Pippel M."/>
            <person name="Hughes G.M."/>
            <person name="Lavrichenko K."/>
            <person name="Devanna P."/>
            <person name="Winkler S."/>
            <person name="Jermiin L.S."/>
            <person name="Skirmuntt E.C."/>
            <person name="Katzourakis A."/>
            <person name="Burkitt-Gray L."/>
            <person name="Ray D.A."/>
            <person name="Sullivan K.A.M."/>
            <person name="Roscito J.G."/>
            <person name="Kirilenko B.M."/>
            <person name="Davalos L.M."/>
            <person name="Corthals A.P."/>
            <person name="Power M.L."/>
            <person name="Jones G."/>
            <person name="Ransome R.D."/>
            <person name="Dechmann D.K.N."/>
            <person name="Locatelli A.G."/>
            <person name="Puechmaille S.J."/>
            <person name="Fedrigo O."/>
            <person name="Jarvis E.D."/>
            <person name="Hiller M."/>
            <person name="Vernes S.C."/>
            <person name="Myers E.W."/>
            <person name="Teeling E.C."/>
        </authorList>
    </citation>
    <scope>NUCLEOTIDE SEQUENCE [LARGE SCALE GENOMIC DNA]</scope>
    <source>
        <strain evidence="1">MMolMol1</strain>
        <tissue evidence="1">Muscle</tissue>
    </source>
</reference>
<dbReference type="Proteomes" id="UP000550707">
    <property type="component" value="Unassembled WGS sequence"/>
</dbReference>
<evidence type="ECO:0000313" key="2">
    <source>
        <dbReference type="Proteomes" id="UP000550707"/>
    </source>
</evidence>
<keyword evidence="2" id="KW-1185">Reference proteome</keyword>
<evidence type="ECO:0000313" key="1">
    <source>
        <dbReference type="EMBL" id="KAF6415613.1"/>
    </source>
</evidence>
<comment type="caution">
    <text evidence="1">The sequence shown here is derived from an EMBL/GenBank/DDBJ whole genome shotgun (WGS) entry which is preliminary data.</text>
</comment>
<dbReference type="InterPro" id="IPR011009">
    <property type="entry name" value="Kinase-like_dom_sf"/>
</dbReference>
<protein>
    <submittedName>
        <fullName evidence="1">Endoplasmic reticulum to nucleus signaling 1</fullName>
    </submittedName>
</protein>
<gene>
    <name evidence="1" type="ORF">HJG59_004627</name>
</gene>
<name>A0A7J8CXK4_MOLMO</name>